<feature type="transmembrane region" description="Helical" evidence="1">
    <location>
        <begin position="20"/>
        <end position="42"/>
    </location>
</feature>
<evidence type="ECO:0000313" key="2">
    <source>
        <dbReference type="EMBL" id="KAK1660178.1"/>
    </source>
</evidence>
<reference evidence="2" key="1">
    <citation type="submission" date="2021-06" db="EMBL/GenBank/DDBJ databases">
        <title>Comparative genomics, transcriptomics and evolutionary studies reveal genomic signatures of adaptation to plant cell wall in hemibiotrophic fungi.</title>
        <authorList>
            <consortium name="DOE Joint Genome Institute"/>
            <person name="Baroncelli R."/>
            <person name="Diaz J.F."/>
            <person name="Benocci T."/>
            <person name="Peng M."/>
            <person name="Battaglia E."/>
            <person name="Haridas S."/>
            <person name="Andreopoulos W."/>
            <person name="Labutti K."/>
            <person name="Pangilinan J."/>
            <person name="Floch G.L."/>
            <person name="Makela M.R."/>
            <person name="Henrissat B."/>
            <person name="Grigoriev I.V."/>
            <person name="Crouch J.A."/>
            <person name="De Vries R.P."/>
            <person name="Sukno S.A."/>
            <person name="Thon M.R."/>
        </authorList>
    </citation>
    <scope>NUCLEOTIDE SEQUENCE</scope>
    <source>
        <strain evidence="2">CBS 193.32</strain>
    </source>
</reference>
<dbReference type="RefSeq" id="XP_060424942.1">
    <property type="nucleotide sequence ID" value="XM_060566785.1"/>
</dbReference>
<comment type="caution">
    <text evidence="2">The sequence shown here is derived from an EMBL/GenBank/DDBJ whole genome shotgun (WGS) entry which is preliminary data.</text>
</comment>
<evidence type="ECO:0000313" key="3">
    <source>
        <dbReference type="Proteomes" id="UP001224890"/>
    </source>
</evidence>
<protein>
    <submittedName>
        <fullName evidence="2">Uncharacterized protein</fullName>
    </submittedName>
</protein>
<dbReference type="AlphaFoldDB" id="A0AAJ0ABR6"/>
<name>A0AAJ0ABR6_9PEZI</name>
<evidence type="ECO:0000256" key="1">
    <source>
        <dbReference type="SAM" id="Phobius"/>
    </source>
</evidence>
<sequence length="211" mass="23009">MFPCIRPMVHHPISPFPSPPFGYLIALPIFTGCFLGSAVQLIRDFVLTASHVPIPVPLPHNGPYVAGGVESGSARNRWGLGLPSYTQRKPVQAAQRNGYGDPVHHQVGTQSPFYLAVRNPSPLPPVLPFLFELISRKSIFCAVRICGFLCPVSPLGQCWQRRPVGKLQSWTRHRPRQDSGLSADGASYRLSSDGLQAGCFCCCRTSCSSGH</sequence>
<dbReference type="Proteomes" id="UP001224890">
    <property type="component" value="Unassembled WGS sequence"/>
</dbReference>
<proteinExistence type="predicted"/>
<dbReference type="EMBL" id="JAHMHR010000052">
    <property type="protein sequence ID" value="KAK1660178.1"/>
    <property type="molecule type" value="Genomic_DNA"/>
</dbReference>
<dbReference type="PROSITE" id="PS51257">
    <property type="entry name" value="PROKAR_LIPOPROTEIN"/>
    <property type="match status" value="1"/>
</dbReference>
<keyword evidence="1" id="KW-0472">Membrane</keyword>
<keyword evidence="3" id="KW-1185">Reference proteome</keyword>
<keyword evidence="1" id="KW-1133">Transmembrane helix</keyword>
<keyword evidence="1" id="KW-0812">Transmembrane</keyword>
<organism evidence="2 3">
    <name type="scientific">Colletotrichum godetiae</name>
    <dbReference type="NCBI Taxonomy" id="1209918"/>
    <lineage>
        <taxon>Eukaryota</taxon>
        <taxon>Fungi</taxon>
        <taxon>Dikarya</taxon>
        <taxon>Ascomycota</taxon>
        <taxon>Pezizomycotina</taxon>
        <taxon>Sordariomycetes</taxon>
        <taxon>Hypocreomycetidae</taxon>
        <taxon>Glomerellales</taxon>
        <taxon>Glomerellaceae</taxon>
        <taxon>Colletotrichum</taxon>
        <taxon>Colletotrichum acutatum species complex</taxon>
    </lineage>
</organism>
<accession>A0AAJ0ABR6</accession>
<dbReference type="GeneID" id="85451311"/>
<gene>
    <name evidence="2" type="ORF">BDP55DRAFT_323045</name>
</gene>